<proteinExistence type="predicted"/>
<name>A0ACC0DD62_9PEZI</name>
<gene>
    <name evidence="1" type="ORF">F4821DRAFT_228865</name>
</gene>
<dbReference type="Proteomes" id="UP001497680">
    <property type="component" value="Unassembled WGS sequence"/>
</dbReference>
<evidence type="ECO:0000313" key="1">
    <source>
        <dbReference type="EMBL" id="KAI6090706.1"/>
    </source>
</evidence>
<dbReference type="EMBL" id="MU394290">
    <property type="protein sequence ID" value="KAI6090706.1"/>
    <property type="molecule type" value="Genomic_DNA"/>
</dbReference>
<comment type="caution">
    <text evidence="1">The sequence shown here is derived from an EMBL/GenBank/DDBJ whole genome shotgun (WGS) entry which is preliminary data.</text>
</comment>
<sequence length="510" mass="55935">MAYLFSHTLYLVLAVVTAISAAEKPPTSLWPIDACTDKSFTIPSWVISELSSSDVVSFTLTNRVTELSSSISCQDNGKCTGGSNSDLEVALEVGDNVVGVTVQDAWTCQDKKTLKGEPKIIHFKAEGNATVSLDCKSEDNAQICFSAQDVNLVRGALTEPVRLEMSPPANRAASSSTPTCRALTEPPSWELKNIEYYNNTIGNMWAGPQKGRGMTMDITNELSGDIAQCRIIFTGDAFEPETKRKGQCWRNAYSSGQEPAGPGQLWTNFMFDEITYDITLEQTWYCEEPKSLKTFAITGVSTAHLPLRCTSYDAGLPDDGIDIRTSCTNGSVPLVGEVVSREEMPPFAIQDPYPTTGGCTVNSIVAPYFMIEEAKLNITSGDASVGGKDEEDTSQATISFYLHTLDEYLEMKTKQINISDTPGAPSASVWNDCTNIYGYRILKCEFRYDYGANKLEIHEDWLCLDKANGREVVFNATGSASPQRECSKSEDGQICTFDPVTIDPEQLEFH</sequence>
<protein>
    <submittedName>
        <fullName evidence="1">Uncharacterized protein</fullName>
    </submittedName>
</protein>
<reference evidence="1 2" key="1">
    <citation type="journal article" date="2022" name="New Phytol.">
        <title>Ecological generalism drives hyperdiversity of secondary metabolite gene clusters in xylarialean endophytes.</title>
        <authorList>
            <person name="Franco M.E.E."/>
            <person name="Wisecaver J.H."/>
            <person name="Arnold A.E."/>
            <person name="Ju Y.M."/>
            <person name="Slot J.C."/>
            <person name="Ahrendt S."/>
            <person name="Moore L.P."/>
            <person name="Eastman K.E."/>
            <person name="Scott K."/>
            <person name="Konkel Z."/>
            <person name="Mondo S.J."/>
            <person name="Kuo A."/>
            <person name="Hayes R.D."/>
            <person name="Haridas S."/>
            <person name="Andreopoulos B."/>
            <person name="Riley R."/>
            <person name="LaButti K."/>
            <person name="Pangilinan J."/>
            <person name="Lipzen A."/>
            <person name="Amirebrahimi M."/>
            <person name="Yan J."/>
            <person name="Adam C."/>
            <person name="Keymanesh K."/>
            <person name="Ng V."/>
            <person name="Louie K."/>
            <person name="Northen T."/>
            <person name="Drula E."/>
            <person name="Henrissat B."/>
            <person name="Hsieh H.M."/>
            <person name="Youens-Clark K."/>
            <person name="Lutzoni F."/>
            <person name="Miadlikowska J."/>
            <person name="Eastwood D.C."/>
            <person name="Hamelin R.C."/>
            <person name="Grigoriev I.V."/>
            <person name="U'Ren J.M."/>
        </authorList>
    </citation>
    <scope>NUCLEOTIDE SEQUENCE [LARGE SCALE GENOMIC DNA]</scope>
    <source>
        <strain evidence="1 2">ER1909</strain>
    </source>
</reference>
<keyword evidence="2" id="KW-1185">Reference proteome</keyword>
<organism evidence="1 2">
    <name type="scientific">Hypoxylon rubiginosum</name>
    <dbReference type="NCBI Taxonomy" id="110542"/>
    <lineage>
        <taxon>Eukaryota</taxon>
        <taxon>Fungi</taxon>
        <taxon>Dikarya</taxon>
        <taxon>Ascomycota</taxon>
        <taxon>Pezizomycotina</taxon>
        <taxon>Sordariomycetes</taxon>
        <taxon>Xylariomycetidae</taxon>
        <taxon>Xylariales</taxon>
        <taxon>Hypoxylaceae</taxon>
        <taxon>Hypoxylon</taxon>
    </lineage>
</organism>
<evidence type="ECO:0000313" key="2">
    <source>
        <dbReference type="Proteomes" id="UP001497680"/>
    </source>
</evidence>
<accession>A0ACC0DD62</accession>